<dbReference type="Proteomes" id="UP000492821">
    <property type="component" value="Unassembled WGS sequence"/>
</dbReference>
<feature type="transmembrane region" description="Helical" evidence="1">
    <location>
        <begin position="124"/>
        <end position="146"/>
    </location>
</feature>
<name>A0A7E4VVZ8_PANRE</name>
<feature type="transmembrane region" description="Helical" evidence="1">
    <location>
        <begin position="58"/>
        <end position="80"/>
    </location>
</feature>
<accession>A0A7E4VVZ8</accession>
<protein>
    <submittedName>
        <fullName evidence="3">MARVEL domain-containing protein</fullName>
    </submittedName>
</protein>
<sequence>MSLGSEDQHVQRPLIHIADEVDPSLNDSQKYSSMGSDPDKSSVSERCLCGLMHVKRAAFIIGFIELLFIVYQIVSTLWFFDKNEESYVFAVTLILTSFVLALIAVVLLAIGLYKSTPFLLVPHLLMQCAICVASAFLCGYLIILLIGGTSVEVETIFYEDSPRGELGMTLSSHYPPVELSVIARGLRSVLFALLLITVGFLACQLWFLYVVNQCYNYLHQRSLEKPLINNGSTDTKASKI</sequence>
<reference evidence="2" key="1">
    <citation type="journal article" date="2013" name="Genetics">
        <title>The draft genome and transcriptome of Panagrellus redivivus are shaped by the harsh demands of a free-living lifestyle.</title>
        <authorList>
            <person name="Srinivasan J."/>
            <person name="Dillman A.R."/>
            <person name="Macchietto M.G."/>
            <person name="Heikkinen L."/>
            <person name="Lakso M."/>
            <person name="Fracchia K.M."/>
            <person name="Antoshechkin I."/>
            <person name="Mortazavi A."/>
            <person name="Wong G."/>
            <person name="Sternberg P.W."/>
        </authorList>
    </citation>
    <scope>NUCLEOTIDE SEQUENCE [LARGE SCALE GENOMIC DNA]</scope>
    <source>
        <strain evidence="2">MT8872</strain>
    </source>
</reference>
<feature type="transmembrane region" description="Helical" evidence="1">
    <location>
        <begin position="189"/>
        <end position="211"/>
    </location>
</feature>
<keyword evidence="1" id="KW-1133">Transmembrane helix</keyword>
<keyword evidence="1" id="KW-0812">Transmembrane</keyword>
<organism evidence="2 3">
    <name type="scientific">Panagrellus redivivus</name>
    <name type="common">Microworm</name>
    <dbReference type="NCBI Taxonomy" id="6233"/>
    <lineage>
        <taxon>Eukaryota</taxon>
        <taxon>Metazoa</taxon>
        <taxon>Ecdysozoa</taxon>
        <taxon>Nematoda</taxon>
        <taxon>Chromadorea</taxon>
        <taxon>Rhabditida</taxon>
        <taxon>Tylenchina</taxon>
        <taxon>Panagrolaimomorpha</taxon>
        <taxon>Panagrolaimoidea</taxon>
        <taxon>Panagrolaimidae</taxon>
        <taxon>Panagrellus</taxon>
    </lineage>
</organism>
<keyword evidence="2" id="KW-1185">Reference proteome</keyword>
<reference evidence="3" key="2">
    <citation type="submission" date="2020-10" db="UniProtKB">
        <authorList>
            <consortium name="WormBaseParasite"/>
        </authorList>
    </citation>
    <scope>IDENTIFICATION</scope>
</reference>
<proteinExistence type="predicted"/>
<dbReference type="AlphaFoldDB" id="A0A7E4VVZ8"/>
<evidence type="ECO:0000313" key="3">
    <source>
        <dbReference type="WBParaSite" id="Pan_g3922.t1"/>
    </source>
</evidence>
<evidence type="ECO:0000256" key="1">
    <source>
        <dbReference type="SAM" id="Phobius"/>
    </source>
</evidence>
<dbReference type="PANTHER" id="PTHR34851">
    <property type="entry name" value="PROTEIN CBG05235-RELATED"/>
    <property type="match status" value="1"/>
</dbReference>
<dbReference type="WBParaSite" id="Pan_g3922.t1">
    <property type="protein sequence ID" value="Pan_g3922.t1"/>
    <property type="gene ID" value="Pan_g3922"/>
</dbReference>
<keyword evidence="1" id="KW-0472">Membrane</keyword>
<feature type="transmembrane region" description="Helical" evidence="1">
    <location>
        <begin position="86"/>
        <end position="112"/>
    </location>
</feature>
<evidence type="ECO:0000313" key="2">
    <source>
        <dbReference type="Proteomes" id="UP000492821"/>
    </source>
</evidence>